<dbReference type="Gene3D" id="3.40.50.12780">
    <property type="entry name" value="N-terminal domain of ligase-like"/>
    <property type="match status" value="1"/>
</dbReference>
<name>A0A6F8T608_9GAMM</name>
<reference evidence="4" key="1">
    <citation type="journal article" date="2020" name="Microbiol. Resour. Announc.">
        <title>Complete Genome Sequence of Novel Psychrotolerant Legionella Strain TUM19329, Isolated from Antarctic Lake Sediment.</title>
        <authorList>
            <person name="Shimada S."/>
            <person name="Nakai R."/>
            <person name="Aoki K."/>
            <person name="Shimoeda N."/>
            <person name="Ohno G."/>
            <person name="Miyazaki Y."/>
            <person name="Kudoh S."/>
            <person name="Imura S."/>
            <person name="Watanabe K."/>
            <person name="Ishii Y."/>
            <person name="Tateda K."/>
        </authorList>
    </citation>
    <scope>NUCLEOTIDE SEQUENCE [LARGE SCALE GENOMIC DNA]</scope>
    <source>
        <strain evidence="4">TUM19329</strain>
    </source>
</reference>
<dbReference type="GO" id="GO:0016020">
    <property type="term" value="C:membrane"/>
    <property type="evidence" value="ECO:0007669"/>
    <property type="project" value="TreeGrafter"/>
</dbReference>
<evidence type="ECO:0000313" key="4">
    <source>
        <dbReference type="EMBL" id="BCA96125.1"/>
    </source>
</evidence>
<dbReference type="InterPro" id="IPR042099">
    <property type="entry name" value="ANL_N_sf"/>
</dbReference>
<evidence type="ECO:0000256" key="1">
    <source>
        <dbReference type="ARBA" id="ARBA00022741"/>
    </source>
</evidence>
<dbReference type="PROSITE" id="PS00455">
    <property type="entry name" value="AMP_BINDING"/>
    <property type="match status" value="1"/>
</dbReference>
<keyword evidence="1" id="KW-0547">Nucleotide-binding</keyword>
<dbReference type="RefSeq" id="WP_173237527.1">
    <property type="nucleotide sequence ID" value="NZ_AP022839.1"/>
</dbReference>
<evidence type="ECO:0000259" key="3">
    <source>
        <dbReference type="Pfam" id="PF00501"/>
    </source>
</evidence>
<evidence type="ECO:0000313" key="5">
    <source>
        <dbReference type="Proteomes" id="UP000502894"/>
    </source>
</evidence>
<sequence>MSKDTNLGSLSQLLLKNEKEIATRVYLRQPRECVWHEFTWAKTMLQARKVAAFLQQLGLKKGSHVAIISKNCAEWFITDFGIYLAGMVSVPLFSNQHEKSIHYILEHADIEAVFIGKLDDHQLVRSYIPEQYMTIGFDYHKDLEVNHSWSDVLEIQPLVELEEPKPEDIYTIIYTSGTSGLPKGAMFTNQAITNYLNLFPEDLLRVRKLDHYKLISYLPLAHIYERSAIELASVSINCDVSFVESLAQFSKNLQTIQPNFFTAVPRIWGVFQQKIGEKLSPSLLNFLLKTPFISGLIKNKITHGLGLTACTNSFSGASPLPVPILDFFEKIGVNIQEGYGQTENLAYATLSLLGERKPGFVGTPRLGVEIKPGEEGELLLKSPCLMSGYYKDKESTKKAFTSEGWLRTGDLVEIDAQNRVKIVGRTSENFKNQSGEFVAPSPIERQFQNEMIDQLCLVGRGLPTNVLLITLKEGVLIRNKKEEINKVLEELWHHVNTGLVKYERIGHVIIAKGEWTPANDLLTPTLKVKRRVVEEYYADVIGSALDQSQRIYWEK</sequence>
<dbReference type="GO" id="GO:0004467">
    <property type="term" value="F:long-chain fatty acid-CoA ligase activity"/>
    <property type="evidence" value="ECO:0007669"/>
    <property type="project" value="TreeGrafter"/>
</dbReference>
<feature type="domain" description="AMP-dependent synthetase/ligase" evidence="3">
    <location>
        <begin position="35"/>
        <end position="390"/>
    </location>
</feature>
<dbReference type="Pfam" id="PF23562">
    <property type="entry name" value="AMP-binding_C_3"/>
    <property type="match status" value="1"/>
</dbReference>
<dbReference type="EMBL" id="AP022839">
    <property type="protein sequence ID" value="BCA96125.1"/>
    <property type="molecule type" value="Genomic_DNA"/>
</dbReference>
<dbReference type="InterPro" id="IPR020845">
    <property type="entry name" value="AMP-binding_CS"/>
</dbReference>
<dbReference type="KEGG" id="lant:TUM19329_24860"/>
<dbReference type="InterPro" id="IPR000873">
    <property type="entry name" value="AMP-dep_synth/lig_dom"/>
</dbReference>
<dbReference type="GO" id="GO:0005524">
    <property type="term" value="F:ATP binding"/>
    <property type="evidence" value="ECO:0007669"/>
    <property type="project" value="UniProtKB-KW"/>
</dbReference>
<accession>A0A6F8T608</accession>
<keyword evidence="2" id="KW-0067">ATP-binding</keyword>
<proteinExistence type="predicted"/>
<organism evidence="4 5">
    <name type="scientific">Legionella antarctica</name>
    <dbReference type="NCBI Taxonomy" id="2708020"/>
    <lineage>
        <taxon>Bacteria</taxon>
        <taxon>Pseudomonadati</taxon>
        <taxon>Pseudomonadota</taxon>
        <taxon>Gammaproteobacteria</taxon>
        <taxon>Legionellales</taxon>
        <taxon>Legionellaceae</taxon>
        <taxon>Legionella</taxon>
    </lineage>
</organism>
<dbReference type="Pfam" id="PF00501">
    <property type="entry name" value="AMP-binding"/>
    <property type="match status" value="1"/>
</dbReference>
<gene>
    <name evidence="4" type="ORF">TUM19329_24860</name>
</gene>
<protein>
    <submittedName>
        <fullName evidence="4">AMP-binding protein</fullName>
    </submittedName>
</protein>
<dbReference type="AlphaFoldDB" id="A0A6F8T608"/>
<dbReference type="PANTHER" id="PTHR43272:SF33">
    <property type="entry name" value="AMP-BINDING DOMAIN-CONTAINING PROTEIN-RELATED"/>
    <property type="match status" value="1"/>
</dbReference>
<dbReference type="Proteomes" id="UP000502894">
    <property type="component" value="Chromosome"/>
</dbReference>
<evidence type="ECO:0000256" key="2">
    <source>
        <dbReference type="ARBA" id="ARBA00022840"/>
    </source>
</evidence>
<keyword evidence="5" id="KW-1185">Reference proteome</keyword>
<dbReference type="SUPFAM" id="SSF56801">
    <property type="entry name" value="Acetyl-CoA synthetase-like"/>
    <property type="match status" value="1"/>
</dbReference>
<dbReference type="PANTHER" id="PTHR43272">
    <property type="entry name" value="LONG-CHAIN-FATTY-ACID--COA LIGASE"/>
    <property type="match status" value="1"/>
</dbReference>